<dbReference type="PIRSF" id="PIRSF006305">
    <property type="entry name" value="Maf"/>
    <property type="match status" value="1"/>
</dbReference>
<dbReference type="Gene3D" id="3.90.950.10">
    <property type="match status" value="1"/>
</dbReference>
<accession>E6QQM8</accession>
<comment type="caution">
    <text evidence="3">The sequence shown here is derived from an EMBL/GenBank/DDBJ whole genome shotgun (WGS) entry which is preliminary data.</text>
</comment>
<dbReference type="PANTHER" id="PTHR43213:SF5">
    <property type="entry name" value="BIFUNCTIONAL DTTP_UTP PYROPHOSPHATASE_METHYLTRANSFERASE PROTEIN-RELATED"/>
    <property type="match status" value="1"/>
</dbReference>
<dbReference type="InterPro" id="IPR003697">
    <property type="entry name" value="Maf-like"/>
</dbReference>
<dbReference type="HAMAP" id="MF_00528">
    <property type="entry name" value="Maf"/>
    <property type="match status" value="1"/>
</dbReference>
<dbReference type="CDD" id="cd00555">
    <property type="entry name" value="Maf"/>
    <property type="match status" value="1"/>
</dbReference>
<reference evidence="3" key="1">
    <citation type="submission" date="2009-10" db="EMBL/GenBank/DDBJ databases">
        <title>Diversity of trophic interactions inside an arsenic-rich microbial ecosystem.</title>
        <authorList>
            <person name="Bertin P.N."/>
            <person name="Heinrich-Salmeron A."/>
            <person name="Pelletier E."/>
            <person name="Goulhen-Chollet F."/>
            <person name="Arsene-Ploetze F."/>
            <person name="Gallien S."/>
            <person name="Calteau A."/>
            <person name="Vallenet D."/>
            <person name="Casiot C."/>
            <person name="Chane-Woon-Ming B."/>
            <person name="Giloteaux L."/>
            <person name="Barakat M."/>
            <person name="Bonnefoy V."/>
            <person name="Bruneel O."/>
            <person name="Chandler M."/>
            <person name="Cleiss J."/>
            <person name="Duran R."/>
            <person name="Elbaz-Poulichet F."/>
            <person name="Fonknechten N."/>
            <person name="Lauga B."/>
            <person name="Mornico D."/>
            <person name="Ortet P."/>
            <person name="Schaeffer C."/>
            <person name="Siguier P."/>
            <person name="Alexander Thil Smith A."/>
            <person name="Van Dorsselaer A."/>
            <person name="Weissenbach J."/>
            <person name="Medigue C."/>
            <person name="Le Paslier D."/>
        </authorList>
    </citation>
    <scope>NUCLEOTIDE SEQUENCE</scope>
</reference>
<evidence type="ECO:0000313" key="3">
    <source>
        <dbReference type="EMBL" id="CBI09549.1"/>
    </source>
</evidence>
<proteinExistence type="inferred from homology"/>
<dbReference type="SUPFAM" id="SSF52972">
    <property type="entry name" value="ITPase-like"/>
    <property type="match status" value="1"/>
</dbReference>
<dbReference type="AlphaFoldDB" id="E6QQM8"/>
<dbReference type="PANTHER" id="PTHR43213">
    <property type="entry name" value="BIFUNCTIONAL DTTP/UTP PYROPHOSPHATASE/METHYLTRANSFERASE PROTEIN-RELATED"/>
    <property type="match status" value="1"/>
</dbReference>
<sequence length="203" mass="22282">MLLVLASTSPYRRQLLERLRVPFEVTSPEVDETALPNETPHDAALRLSALKARAVAERFPNALIIGSDQIASLNDQHLGKPGNHAAATDQLRLMRGKELLFHTGLSLYNSQCQRIHSQVICTRVRIRELTDRQIENYLLLDQPYDCAGSARSEGLGIAIMDSLTGDDPTALIGLPLIALTQMLADEGYDVLNSTFHARVASPG</sequence>
<dbReference type="NCBIfam" id="TIGR00172">
    <property type="entry name" value="maf"/>
    <property type="match status" value="1"/>
</dbReference>
<evidence type="ECO:0000256" key="2">
    <source>
        <dbReference type="ARBA" id="ARBA00022801"/>
    </source>
</evidence>
<gene>
    <name evidence="3" type="ORF">CARN7_0280</name>
</gene>
<dbReference type="InterPro" id="IPR029001">
    <property type="entry name" value="ITPase-like_fam"/>
</dbReference>
<dbReference type="Pfam" id="PF02545">
    <property type="entry name" value="Maf"/>
    <property type="match status" value="1"/>
</dbReference>
<dbReference type="EMBL" id="CABR01000035">
    <property type="protein sequence ID" value="CBI09549.1"/>
    <property type="molecule type" value="Genomic_DNA"/>
</dbReference>
<comment type="cofactor">
    <cofactor evidence="1">
        <name>a divalent metal cation</name>
        <dbReference type="ChEBI" id="CHEBI:60240"/>
    </cofactor>
</comment>
<organism evidence="3">
    <name type="scientific">mine drainage metagenome</name>
    <dbReference type="NCBI Taxonomy" id="410659"/>
    <lineage>
        <taxon>unclassified sequences</taxon>
        <taxon>metagenomes</taxon>
        <taxon>ecological metagenomes</taxon>
    </lineage>
</organism>
<keyword evidence="2" id="KW-0378">Hydrolase</keyword>
<evidence type="ECO:0000256" key="1">
    <source>
        <dbReference type="ARBA" id="ARBA00001968"/>
    </source>
</evidence>
<protein>
    <submittedName>
        <fullName evidence="3">Putative septum formation protein Maf</fullName>
    </submittedName>
</protein>
<name>E6QQM8_9ZZZZ</name>
<dbReference type="GO" id="GO:0047429">
    <property type="term" value="F:nucleoside triphosphate diphosphatase activity"/>
    <property type="evidence" value="ECO:0007669"/>
    <property type="project" value="InterPro"/>
</dbReference>